<protein>
    <submittedName>
        <fullName evidence="2">Uncharacterized protein</fullName>
    </submittedName>
</protein>
<dbReference type="OrthoDB" id="7469620at2759"/>
<feature type="region of interest" description="Disordered" evidence="1">
    <location>
        <begin position="136"/>
        <end position="155"/>
    </location>
</feature>
<organism evidence="2 3">
    <name type="scientific">Diatraea saccharalis</name>
    <name type="common">sugarcane borer</name>
    <dbReference type="NCBI Taxonomy" id="40085"/>
    <lineage>
        <taxon>Eukaryota</taxon>
        <taxon>Metazoa</taxon>
        <taxon>Ecdysozoa</taxon>
        <taxon>Arthropoda</taxon>
        <taxon>Hexapoda</taxon>
        <taxon>Insecta</taxon>
        <taxon>Pterygota</taxon>
        <taxon>Neoptera</taxon>
        <taxon>Endopterygota</taxon>
        <taxon>Lepidoptera</taxon>
        <taxon>Glossata</taxon>
        <taxon>Ditrysia</taxon>
        <taxon>Pyraloidea</taxon>
        <taxon>Crambidae</taxon>
        <taxon>Crambinae</taxon>
        <taxon>Diatraea</taxon>
    </lineage>
</organism>
<proteinExistence type="predicted"/>
<keyword evidence="3" id="KW-1185">Reference proteome</keyword>
<reference evidence="2" key="2">
    <citation type="submission" date="2022-10" db="EMBL/GenBank/DDBJ databases">
        <authorList>
            <consortium name="ENA_rothamsted_submissions"/>
            <consortium name="culmorum"/>
            <person name="King R."/>
        </authorList>
    </citation>
    <scope>NUCLEOTIDE SEQUENCE</scope>
</reference>
<sequence>MKCARLHLQERGKTTAKQIFPREKPRRYCQRRFHCNPLTNIEESDKECSGTPSQDQENLYLTVQNLKFLGNVQDLKKTRTNFKYKSLNRDRSHRMFVKQVVEEDFNYEEDRSTPLVNYFDDYVKYILSTDRSRASSSKSSIHEQNHNFTEKSAQVDTKTKVDGAECLIKKSEMKIPDIKRGEGDIQNLKYNETDKNVIEDAKVAYYSTGKRKSLTISRVPSPETVQIIRVDVVCNYSTSSNISNSEEKKQQPADITKLSDRDIAKLNFKGSHFSDKYLLTNTIKGVDENLSCGSKVTLLCKTFKLSNRNKIAGKKYKKIINDGTLIHKIV</sequence>
<accession>A0A9N9N3F6</accession>
<dbReference type="EMBL" id="OU893332">
    <property type="protein sequence ID" value="CAG9781781.1"/>
    <property type="molecule type" value="Genomic_DNA"/>
</dbReference>
<dbReference type="AlphaFoldDB" id="A0A9N9N3F6"/>
<dbReference type="Proteomes" id="UP001153714">
    <property type="component" value="Chromosome 1"/>
</dbReference>
<reference evidence="2" key="1">
    <citation type="submission" date="2021-12" db="EMBL/GenBank/DDBJ databases">
        <authorList>
            <person name="King R."/>
        </authorList>
    </citation>
    <scope>NUCLEOTIDE SEQUENCE</scope>
</reference>
<evidence type="ECO:0000256" key="1">
    <source>
        <dbReference type="SAM" id="MobiDB-lite"/>
    </source>
</evidence>
<name>A0A9N9N3F6_9NEOP</name>
<gene>
    <name evidence="2" type="ORF">DIATSA_LOCUS99</name>
</gene>
<evidence type="ECO:0000313" key="2">
    <source>
        <dbReference type="EMBL" id="CAG9781781.1"/>
    </source>
</evidence>
<feature type="compositionally biased region" description="Basic and acidic residues" evidence="1">
    <location>
        <begin position="140"/>
        <end position="149"/>
    </location>
</feature>
<evidence type="ECO:0000313" key="3">
    <source>
        <dbReference type="Proteomes" id="UP001153714"/>
    </source>
</evidence>